<dbReference type="EMBL" id="LR796652">
    <property type="protein sequence ID" value="CAB4157823.1"/>
    <property type="molecule type" value="Genomic_DNA"/>
</dbReference>
<evidence type="ECO:0000313" key="1">
    <source>
        <dbReference type="EMBL" id="CAB4140613.1"/>
    </source>
</evidence>
<protein>
    <submittedName>
        <fullName evidence="1">Uncharacterized protein</fullName>
    </submittedName>
</protein>
<organism evidence="1">
    <name type="scientific">uncultured Caudovirales phage</name>
    <dbReference type="NCBI Taxonomy" id="2100421"/>
    <lineage>
        <taxon>Viruses</taxon>
        <taxon>Duplodnaviria</taxon>
        <taxon>Heunggongvirae</taxon>
        <taxon>Uroviricota</taxon>
        <taxon>Caudoviricetes</taxon>
        <taxon>Peduoviridae</taxon>
        <taxon>Maltschvirus</taxon>
        <taxon>Maltschvirus maltsch</taxon>
    </lineage>
</organism>
<gene>
    <name evidence="1" type="ORF">UFOVP409_55</name>
    <name evidence="2" type="ORF">UFOVP684_47</name>
</gene>
<proteinExistence type="predicted"/>
<reference evidence="1" key="1">
    <citation type="submission" date="2020-04" db="EMBL/GenBank/DDBJ databases">
        <authorList>
            <person name="Chiriac C."/>
            <person name="Salcher M."/>
            <person name="Ghai R."/>
            <person name="Kavagutti S V."/>
        </authorList>
    </citation>
    <scope>NUCLEOTIDE SEQUENCE</scope>
</reference>
<evidence type="ECO:0000313" key="2">
    <source>
        <dbReference type="EMBL" id="CAB4157823.1"/>
    </source>
</evidence>
<sequence length="132" mass="15521">MEFRHIPVADIRKWWASIKAPLDQIKGYSPEDWIVEDVYADLISNRSLLWVVLKEQRFGGFFILQPSGLHLHVWAAWTLENDYQMVEDGLKYIKGLASQANAKYVTFSSHRQGWQRRAKKLGFKPKQWICEV</sequence>
<accession>A0A6J5M557</accession>
<dbReference type="EMBL" id="LR796382">
    <property type="protein sequence ID" value="CAB4140613.1"/>
    <property type="molecule type" value="Genomic_DNA"/>
</dbReference>
<name>A0A6J5M557_9CAUD</name>